<dbReference type="GO" id="GO:0005886">
    <property type="term" value="C:plasma membrane"/>
    <property type="evidence" value="ECO:0007669"/>
    <property type="project" value="UniProtKB-SubCell"/>
</dbReference>
<dbReference type="EMBL" id="JAVDQD010000001">
    <property type="protein sequence ID" value="MDR6237874.1"/>
    <property type="molecule type" value="Genomic_DNA"/>
</dbReference>
<feature type="transmembrane region" description="Helical" evidence="6">
    <location>
        <begin position="750"/>
        <end position="769"/>
    </location>
</feature>
<keyword evidence="10" id="KW-1185">Reference proteome</keyword>
<keyword evidence="5 6" id="KW-0472">Membrane</keyword>
<dbReference type="GO" id="GO:0022857">
    <property type="term" value="F:transmembrane transporter activity"/>
    <property type="evidence" value="ECO:0007669"/>
    <property type="project" value="TreeGrafter"/>
</dbReference>
<dbReference type="AlphaFoldDB" id="A0AAE3XMS0"/>
<evidence type="ECO:0000259" key="7">
    <source>
        <dbReference type="Pfam" id="PF02687"/>
    </source>
</evidence>
<keyword evidence="4 6" id="KW-1133">Transmembrane helix</keyword>
<evidence type="ECO:0000256" key="1">
    <source>
        <dbReference type="ARBA" id="ARBA00004651"/>
    </source>
</evidence>
<evidence type="ECO:0000256" key="6">
    <source>
        <dbReference type="SAM" id="Phobius"/>
    </source>
</evidence>
<feature type="transmembrane region" description="Helical" evidence="6">
    <location>
        <begin position="718"/>
        <end position="738"/>
    </location>
</feature>
<evidence type="ECO:0000256" key="3">
    <source>
        <dbReference type="ARBA" id="ARBA00022692"/>
    </source>
</evidence>
<evidence type="ECO:0000313" key="10">
    <source>
        <dbReference type="Proteomes" id="UP001185092"/>
    </source>
</evidence>
<sequence length="786" mass="88777">MYRLYFKLAIRNLMKHKLNSFIMILGMAIGLASIMFSYLFFKNEMSYDAFHDNGENIYRSHPVSFDDKNAYYSGFYYPGGEVLKGEIPEVEQMLRLSTSQAPLYIDRQKLTAQLMLSDPNIFDFFSFKLVQGNEKEVLKGKHSAVVTESFALSNFGSIDNSIGKSFEYMHQTFSITGVAEDPPGNTHLNFEVVIPIKFFGEHPSVYVGWKGGYTPITFLSLASNADISQVEDKATQIFQKYSDQDKEHSIVKLQRISDIHTSEYVLFDFHGKRNIESILTILTVSLVIFLLATLNFTVLYVAQKDENTKNIALLKLYGAKPKDISLLTFIETLIIIVISALIGLGLLYGETVLVNNWLGIQLAISDYSWFELIIGFGLLVSLGIVVSLLTLRKMISQSLISKTQSALLSKRKSSNQGRLMLGGQFFIMLVLMSTSGVVYFQHQYMLEKSLGYKTDNFLTIESEDNLPADKFASLKSKLLSMSEIESVTLTSQRLGSGLTSNGYKIGHSIDFKILNTIYVDESFIDCMGIEILEGDDFSKHMEANQDKILINQRLTELEGWKNILETKIHRNGISYDVIGVTDNFHFASVMNAIDPVIINPNPQNDGWNYSCLNVRANTDDLFSLRRKLKDAWTESFPENNSEVLFTEDYLQAQYNDISNLNQVNLLACAVSIILGLMGLWGITMFTVRKRYREIAIRKINGASVSDIFKLILADYMRWVGVAVILALPLVYYIAVYWLNGFPYRIALPHGLFVVNIFSVLLLATLTIIAQSWSAANQKSIETLRGL</sequence>
<feature type="domain" description="ABC3 transporter permease C-terminal" evidence="7">
    <location>
        <begin position="668"/>
        <end position="777"/>
    </location>
</feature>
<evidence type="ECO:0000313" key="9">
    <source>
        <dbReference type="EMBL" id="MDR6237874.1"/>
    </source>
</evidence>
<evidence type="ECO:0000259" key="8">
    <source>
        <dbReference type="Pfam" id="PF12704"/>
    </source>
</evidence>
<feature type="domain" description="MacB-like periplasmic core" evidence="8">
    <location>
        <begin position="20"/>
        <end position="236"/>
    </location>
</feature>
<dbReference type="Proteomes" id="UP001185092">
    <property type="component" value="Unassembled WGS sequence"/>
</dbReference>
<dbReference type="InterPro" id="IPR003838">
    <property type="entry name" value="ABC3_permease_C"/>
</dbReference>
<comment type="caution">
    <text evidence="9">The sequence shown here is derived from an EMBL/GenBank/DDBJ whole genome shotgun (WGS) entry which is preliminary data.</text>
</comment>
<keyword evidence="2" id="KW-1003">Cell membrane</keyword>
<name>A0AAE3XMS0_9BACT</name>
<evidence type="ECO:0000256" key="5">
    <source>
        <dbReference type="ARBA" id="ARBA00023136"/>
    </source>
</evidence>
<dbReference type="PANTHER" id="PTHR30572">
    <property type="entry name" value="MEMBRANE COMPONENT OF TRANSPORTER-RELATED"/>
    <property type="match status" value="1"/>
</dbReference>
<feature type="transmembrane region" description="Helical" evidence="6">
    <location>
        <begin position="324"/>
        <end position="349"/>
    </location>
</feature>
<feature type="domain" description="ABC3 transporter permease C-terminal" evidence="7">
    <location>
        <begin position="283"/>
        <end position="398"/>
    </location>
</feature>
<proteinExistence type="predicted"/>
<reference evidence="9" key="1">
    <citation type="submission" date="2023-07" db="EMBL/GenBank/DDBJ databases">
        <title>Genomic Encyclopedia of Type Strains, Phase IV (KMG-IV): sequencing the most valuable type-strain genomes for metagenomic binning, comparative biology and taxonomic classification.</title>
        <authorList>
            <person name="Goeker M."/>
        </authorList>
    </citation>
    <scope>NUCLEOTIDE SEQUENCE</scope>
    <source>
        <strain evidence="9">DSM 26174</strain>
    </source>
</reference>
<dbReference type="Pfam" id="PF02687">
    <property type="entry name" value="FtsX"/>
    <property type="match status" value="2"/>
</dbReference>
<dbReference type="Pfam" id="PF12704">
    <property type="entry name" value="MacB_PCD"/>
    <property type="match status" value="1"/>
</dbReference>
<comment type="subcellular location">
    <subcellularLocation>
        <location evidence="1">Cell membrane</location>
        <topology evidence="1">Multi-pass membrane protein</topology>
    </subcellularLocation>
</comment>
<feature type="transmembrane region" description="Helical" evidence="6">
    <location>
        <begin position="419"/>
        <end position="440"/>
    </location>
</feature>
<feature type="transmembrane region" description="Helical" evidence="6">
    <location>
        <begin position="21"/>
        <end position="41"/>
    </location>
</feature>
<dbReference type="PANTHER" id="PTHR30572:SF18">
    <property type="entry name" value="ABC-TYPE MACROLIDE FAMILY EXPORT SYSTEM PERMEASE COMPONENT 2"/>
    <property type="match status" value="1"/>
</dbReference>
<evidence type="ECO:0000256" key="2">
    <source>
        <dbReference type="ARBA" id="ARBA00022475"/>
    </source>
</evidence>
<feature type="transmembrane region" description="Helical" evidence="6">
    <location>
        <begin position="278"/>
        <end position="303"/>
    </location>
</feature>
<keyword evidence="3 6" id="KW-0812">Transmembrane</keyword>
<dbReference type="InterPro" id="IPR050250">
    <property type="entry name" value="Macrolide_Exporter_MacB"/>
</dbReference>
<feature type="transmembrane region" description="Helical" evidence="6">
    <location>
        <begin position="369"/>
        <end position="391"/>
    </location>
</feature>
<protein>
    <submittedName>
        <fullName evidence="9">ABC-type antimicrobial peptide transport system permease subunit</fullName>
    </submittedName>
</protein>
<accession>A0AAE3XMS0</accession>
<organism evidence="9 10">
    <name type="scientific">Aureibacter tunicatorum</name>
    <dbReference type="NCBI Taxonomy" id="866807"/>
    <lineage>
        <taxon>Bacteria</taxon>
        <taxon>Pseudomonadati</taxon>
        <taxon>Bacteroidota</taxon>
        <taxon>Cytophagia</taxon>
        <taxon>Cytophagales</taxon>
        <taxon>Persicobacteraceae</taxon>
        <taxon>Aureibacter</taxon>
    </lineage>
</organism>
<dbReference type="InterPro" id="IPR025857">
    <property type="entry name" value="MacB_PCD"/>
</dbReference>
<evidence type="ECO:0000256" key="4">
    <source>
        <dbReference type="ARBA" id="ARBA00022989"/>
    </source>
</evidence>
<dbReference type="RefSeq" id="WP_309937345.1">
    <property type="nucleotide sequence ID" value="NZ_AP025305.1"/>
</dbReference>
<feature type="transmembrane region" description="Helical" evidence="6">
    <location>
        <begin position="663"/>
        <end position="687"/>
    </location>
</feature>
<gene>
    <name evidence="9" type="ORF">HNQ88_000850</name>
</gene>